<name>A0AA48L8Z5_9TREE</name>
<keyword evidence="3" id="KW-1185">Reference proteome</keyword>
<evidence type="ECO:0000313" key="3">
    <source>
        <dbReference type="Proteomes" id="UP001233271"/>
    </source>
</evidence>
<evidence type="ECO:0000313" key="2">
    <source>
        <dbReference type="EMBL" id="BEI94178.1"/>
    </source>
</evidence>
<reference evidence="2" key="1">
    <citation type="journal article" date="2023" name="BMC Genomics">
        <title>Chromosome-level genome assemblies of Cutaneotrichosporon spp. (Trichosporonales, Basidiomycota) reveal imbalanced evolution between nucleotide sequences and chromosome synteny.</title>
        <authorList>
            <person name="Kobayashi Y."/>
            <person name="Kayamori A."/>
            <person name="Aoki K."/>
            <person name="Shiwa Y."/>
            <person name="Matsutani M."/>
            <person name="Fujita N."/>
            <person name="Sugita T."/>
            <person name="Iwasaki W."/>
            <person name="Tanaka N."/>
            <person name="Takashima M."/>
        </authorList>
    </citation>
    <scope>NUCLEOTIDE SEQUENCE</scope>
    <source>
        <strain evidence="2">HIS019</strain>
    </source>
</reference>
<feature type="transmembrane region" description="Helical" evidence="1">
    <location>
        <begin position="91"/>
        <end position="111"/>
    </location>
</feature>
<sequence length="248" mass="26980">MSVTDVPPKNPRLMCGDVLSTYGLILILAASLALWMVHLLALALMSRCNTPIQDAETQTFLWTKDDPREPALPSAPVYGSMPLPIRPNPTAPPLAVCLIPSILLLVLNYFLDRSARPTLEVADDMVASESEMDTVLAILDEMRTLTLLTPSPMATPKITPEITPASTPTTITTTSDALAELHARWGRINAARAEFISTSERSMAAKRALVRKEAHDNTVNEEILRKAIAVIDTTLAVLEDGRTWNTGA</sequence>
<keyword evidence="1" id="KW-0812">Transmembrane</keyword>
<dbReference type="AlphaFoldDB" id="A0AA48L8Z5"/>
<protein>
    <submittedName>
        <fullName evidence="2">Uncharacterized protein</fullName>
    </submittedName>
</protein>
<gene>
    <name evidence="2" type="ORF">CcaverHIS019_0606370</name>
</gene>
<evidence type="ECO:0000256" key="1">
    <source>
        <dbReference type="SAM" id="Phobius"/>
    </source>
</evidence>
<dbReference type="Proteomes" id="UP001233271">
    <property type="component" value="Chromosome 6"/>
</dbReference>
<proteinExistence type="predicted"/>
<feature type="transmembrane region" description="Helical" evidence="1">
    <location>
        <begin position="21"/>
        <end position="44"/>
    </location>
</feature>
<organism evidence="2 3">
    <name type="scientific">Cutaneotrichosporon cavernicola</name>
    <dbReference type="NCBI Taxonomy" id="279322"/>
    <lineage>
        <taxon>Eukaryota</taxon>
        <taxon>Fungi</taxon>
        <taxon>Dikarya</taxon>
        <taxon>Basidiomycota</taxon>
        <taxon>Agaricomycotina</taxon>
        <taxon>Tremellomycetes</taxon>
        <taxon>Trichosporonales</taxon>
        <taxon>Trichosporonaceae</taxon>
        <taxon>Cutaneotrichosporon</taxon>
    </lineage>
</organism>
<keyword evidence="1" id="KW-1133">Transmembrane helix</keyword>
<accession>A0AA48L8Z5</accession>
<dbReference type="KEGG" id="ccac:CcaHIS019_0606370"/>
<keyword evidence="1" id="KW-0472">Membrane</keyword>
<dbReference type="EMBL" id="AP028217">
    <property type="protein sequence ID" value="BEI94178.1"/>
    <property type="molecule type" value="Genomic_DNA"/>
</dbReference>
<dbReference type="GeneID" id="85498048"/>
<dbReference type="RefSeq" id="XP_060459443.1">
    <property type="nucleotide sequence ID" value="XM_060603116.1"/>
</dbReference>